<name>A0AAV4Y9B0_CAEEX</name>
<sequence>MNSAVPVSERPLICGKSHELMKRQKGSRFCREEDSATEKKMLRMLRQEGKKKEECIQCVRNFPLSFFSLSNFLAKRLTSNGPKSCSSS</sequence>
<organism evidence="1 2">
    <name type="scientific">Caerostris extrusa</name>
    <name type="common">Bark spider</name>
    <name type="synonym">Caerostris bankana</name>
    <dbReference type="NCBI Taxonomy" id="172846"/>
    <lineage>
        <taxon>Eukaryota</taxon>
        <taxon>Metazoa</taxon>
        <taxon>Ecdysozoa</taxon>
        <taxon>Arthropoda</taxon>
        <taxon>Chelicerata</taxon>
        <taxon>Arachnida</taxon>
        <taxon>Araneae</taxon>
        <taxon>Araneomorphae</taxon>
        <taxon>Entelegynae</taxon>
        <taxon>Araneoidea</taxon>
        <taxon>Araneidae</taxon>
        <taxon>Caerostris</taxon>
    </lineage>
</organism>
<comment type="caution">
    <text evidence="1">The sequence shown here is derived from an EMBL/GenBank/DDBJ whole genome shotgun (WGS) entry which is preliminary data.</text>
</comment>
<evidence type="ECO:0000313" key="2">
    <source>
        <dbReference type="Proteomes" id="UP001054945"/>
    </source>
</evidence>
<gene>
    <name evidence="1" type="ORF">CEXT_344131</name>
</gene>
<protein>
    <submittedName>
        <fullName evidence="1">Uncharacterized protein</fullName>
    </submittedName>
</protein>
<reference evidence="1 2" key="1">
    <citation type="submission" date="2021-06" db="EMBL/GenBank/DDBJ databases">
        <title>Caerostris extrusa draft genome.</title>
        <authorList>
            <person name="Kono N."/>
            <person name="Arakawa K."/>
        </authorList>
    </citation>
    <scope>NUCLEOTIDE SEQUENCE [LARGE SCALE GENOMIC DNA]</scope>
</reference>
<dbReference type="AlphaFoldDB" id="A0AAV4Y9B0"/>
<keyword evidence="2" id="KW-1185">Reference proteome</keyword>
<accession>A0AAV4Y9B0</accession>
<dbReference type="Proteomes" id="UP001054945">
    <property type="component" value="Unassembled WGS sequence"/>
</dbReference>
<proteinExistence type="predicted"/>
<evidence type="ECO:0000313" key="1">
    <source>
        <dbReference type="EMBL" id="GIZ03050.1"/>
    </source>
</evidence>
<dbReference type="EMBL" id="BPLR01018896">
    <property type="protein sequence ID" value="GIZ03050.1"/>
    <property type="molecule type" value="Genomic_DNA"/>
</dbReference>